<dbReference type="InterPro" id="IPR037445">
    <property type="entry name" value="MAGE"/>
</dbReference>
<organism evidence="4">
    <name type="scientific">Macaca mulatta</name>
    <name type="common">Rhesus macaque</name>
    <dbReference type="NCBI Taxonomy" id="9544"/>
    <lineage>
        <taxon>Eukaryota</taxon>
        <taxon>Metazoa</taxon>
        <taxon>Chordata</taxon>
        <taxon>Craniata</taxon>
        <taxon>Vertebrata</taxon>
        <taxon>Euteleostomi</taxon>
        <taxon>Mammalia</taxon>
        <taxon>Eutheria</taxon>
        <taxon>Euarchontoglires</taxon>
        <taxon>Primates</taxon>
        <taxon>Haplorrhini</taxon>
        <taxon>Catarrhini</taxon>
        <taxon>Cercopithecidae</taxon>
        <taxon>Cercopithecinae</taxon>
        <taxon>Macaca</taxon>
    </lineage>
</organism>
<dbReference type="AlphaFoldDB" id="G7NSI6"/>
<protein>
    <recommendedName>
        <fullName evidence="3">MAGE domain-containing protein</fullName>
    </recommendedName>
</protein>
<evidence type="ECO:0000313" key="4">
    <source>
        <dbReference type="EMBL" id="EHH31186.1"/>
    </source>
</evidence>
<dbReference type="Pfam" id="PF01454">
    <property type="entry name" value="MAGE"/>
    <property type="match status" value="1"/>
</dbReference>
<dbReference type="InterPro" id="IPR041899">
    <property type="entry name" value="MAGE_WH2"/>
</dbReference>
<sequence length="316" mass="35498">MSLEQRSLHYKPEEALEAQQEALGLVCVQAAAASSSPLVLGTLEEVPTAGSTDPPQTPQGASAFPTTINFPRWRQPNESSSSHEEEGPSTSRVLESLFRAVLTKKVADLVRFLLLKYRAREPVTKAEMLERVIKNYKRCFPVIFGKASESLQLVFGIDVKEADSTGHSYVLVTCLGLSYDGLLGDNQIMPKTGFLIIILVMIAMEGGRAPEEEIWEELNVMEVYDGREHSAYGEPRKLLTQDLVQEKYLEYRQVPYSDPARYEFLWGPRALTETSYVKVLEYVIKVSARVRFFFPSLREAALRQEGAALREDEEGV</sequence>
<evidence type="ECO:0000256" key="1">
    <source>
        <dbReference type="ARBA" id="ARBA00084104"/>
    </source>
</evidence>
<evidence type="ECO:0000256" key="2">
    <source>
        <dbReference type="SAM" id="MobiDB-lite"/>
    </source>
</evidence>
<dbReference type="FunFam" id="1.10.10.1210:FF:000001">
    <property type="entry name" value="melanoma-associated antigen D1"/>
    <property type="match status" value="1"/>
</dbReference>
<evidence type="ECO:0000259" key="3">
    <source>
        <dbReference type="PROSITE" id="PS50838"/>
    </source>
</evidence>
<name>G7NSI6_MACMU</name>
<dbReference type="InterPro" id="IPR041898">
    <property type="entry name" value="MAGE_WH1"/>
</dbReference>
<dbReference type="SMART" id="SM01392">
    <property type="entry name" value="MAGE_N"/>
    <property type="match status" value="1"/>
</dbReference>
<keyword evidence="1" id="KW-0825">Tumor antigen</keyword>
<gene>
    <name evidence="4" type="ORF">EGK_21067</name>
</gene>
<dbReference type="FunFam" id="1.10.10.1200:FF:000002">
    <property type="entry name" value="MAGE family member A11"/>
    <property type="match status" value="1"/>
</dbReference>
<dbReference type="Pfam" id="PF12440">
    <property type="entry name" value="MAGE_N"/>
    <property type="match status" value="1"/>
</dbReference>
<dbReference type="Gene3D" id="1.10.10.1200">
    <property type="entry name" value="MAGE homology domain, winged helix WH1 motif"/>
    <property type="match status" value="1"/>
</dbReference>
<feature type="domain" description="MAGE" evidence="3">
    <location>
        <begin position="102"/>
        <end position="301"/>
    </location>
</feature>
<dbReference type="InterPro" id="IPR021072">
    <property type="entry name" value="MAGE_N"/>
</dbReference>
<proteinExistence type="predicted"/>
<dbReference type="Gene3D" id="1.10.10.1210">
    <property type="entry name" value="MAGE homology domain, winged helix WH2 motif"/>
    <property type="match status" value="1"/>
</dbReference>
<dbReference type="Proteomes" id="UP000013456">
    <property type="component" value="Chromosome X"/>
</dbReference>
<accession>G7NSI6</accession>
<dbReference type="SMART" id="SM01373">
    <property type="entry name" value="MAGE"/>
    <property type="match status" value="1"/>
</dbReference>
<dbReference type="PANTHER" id="PTHR11736">
    <property type="entry name" value="MELANOMA-ASSOCIATED ANTIGEN MAGE ANTIGEN"/>
    <property type="match status" value="1"/>
</dbReference>
<dbReference type="PANTHER" id="PTHR11736:SF49">
    <property type="entry name" value="MELANOMA-ASSOCIATED ANTIGEN 1"/>
    <property type="match status" value="1"/>
</dbReference>
<feature type="compositionally biased region" description="Polar residues" evidence="2">
    <location>
        <begin position="49"/>
        <end position="69"/>
    </location>
</feature>
<feature type="region of interest" description="Disordered" evidence="2">
    <location>
        <begin position="45"/>
        <end position="89"/>
    </location>
</feature>
<dbReference type="PROSITE" id="PS50838">
    <property type="entry name" value="MAGE"/>
    <property type="match status" value="1"/>
</dbReference>
<dbReference type="InterPro" id="IPR002190">
    <property type="entry name" value="MHD_dom"/>
</dbReference>
<dbReference type="EMBL" id="CM001273">
    <property type="protein sequence ID" value="EHH31186.1"/>
    <property type="molecule type" value="Genomic_DNA"/>
</dbReference>
<reference evidence="4" key="1">
    <citation type="journal article" date="2011" name="Nat. Biotechnol.">
        <title>Genome sequencing and comparison of two nonhuman primate animal models, the cynomolgus and Chinese rhesus macaques.</title>
        <authorList>
            <person name="Yan G."/>
            <person name="Zhang G."/>
            <person name="Fang X."/>
            <person name="Zhang Y."/>
            <person name="Li C."/>
            <person name="Ling F."/>
            <person name="Cooper D.N."/>
            <person name="Li Q."/>
            <person name="Li Y."/>
            <person name="van Gool A.J."/>
            <person name="Du H."/>
            <person name="Chen J."/>
            <person name="Chen R."/>
            <person name="Zhang P."/>
            <person name="Huang Z."/>
            <person name="Thompson J.R."/>
            <person name="Meng Y."/>
            <person name="Bai Y."/>
            <person name="Wang J."/>
            <person name="Zhuo M."/>
            <person name="Wang T."/>
            <person name="Huang Y."/>
            <person name="Wei L."/>
            <person name="Li J."/>
            <person name="Wang Z."/>
            <person name="Hu H."/>
            <person name="Yang P."/>
            <person name="Le L."/>
            <person name="Stenson P.D."/>
            <person name="Li B."/>
            <person name="Liu X."/>
            <person name="Ball E.V."/>
            <person name="An N."/>
            <person name="Huang Q."/>
            <person name="Zhang Y."/>
            <person name="Fan W."/>
            <person name="Zhang X."/>
            <person name="Li Y."/>
            <person name="Wang W."/>
            <person name="Katze M.G."/>
            <person name="Su B."/>
            <person name="Nielsen R."/>
            <person name="Yang H."/>
            <person name="Wang J."/>
            <person name="Wang X."/>
            <person name="Wang J."/>
        </authorList>
    </citation>
    <scope>NUCLEOTIDE SEQUENCE [LARGE SCALE GENOMIC DNA]</scope>
    <source>
        <strain evidence="4">CR-5</strain>
    </source>
</reference>